<comment type="cofactor">
    <cofactor evidence="7">
        <name>Zn(2+)</name>
        <dbReference type="ChEBI" id="CHEBI:29105"/>
    </cofactor>
    <text evidence="7">Binds 1 zinc ion per subunit.</text>
</comment>
<proteinExistence type="inferred from homology"/>
<keyword evidence="3 7" id="KW-0479">Metal-binding</keyword>
<dbReference type="InterPro" id="IPR001765">
    <property type="entry name" value="Carbonic_anhydrase"/>
</dbReference>
<organism evidence="8 9">
    <name type="scientific">Halorubrum saccharovorum</name>
    <dbReference type="NCBI Taxonomy" id="2248"/>
    <lineage>
        <taxon>Archaea</taxon>
        <taxon>Methanobacteriati</taxon>
        <taxon>Methanobacteriota</taxon>
        <taxon>Stenosarchaea group</taxon>
        <taxon>Halobacteria</taxon>
        <taxon>Halobacteriales</taxon>
        <taxon>Haloferacaceae</taxon>
        <taxon>Halorubrum</taxon>
    </lineage>
</organism>
<feature type="binding site" evidence="7">
    <location>
        <position position="101"/>
    </location>
    <ligand>
        <name>Zn(2+)</name>
        <dbReference type="ChEBI" id="CHEBI:29105"/>
    </ligand>
</feature>
<evidence type="ECO:0000256" key="2">
    <source>
        <dbReference type="ARBA" id="ARBA00012925"/>
    </source>
</evidence>
<dbReference type="Pfam" id="PF00484">
    <property type="entry name" value="Pro_CA"/>
    <property type="match status" value="1"/>
</dbReference>
<dbReference type="Proteomes" id="UP000053331">
    <property type="component" value="Unassembled WGS sequence"/>
</dbReference>
<evidence type="ECO:0000256" key="6">
    <source>
        <dbReference type="ARBA" id="ARBA00048348"/>
    </source>
</evidence>
<sequence>MGRDLLTELLDRNDEHVASLDADAFADQRDGQRPPVVSVCCSDSRVSQEGMWAVDRPGFLFTVGNIGNRVSDSVDGERVLSGSVAYPLAYTGTDALAVVGHTGCGAVGAALSAVRTGEFPPEPGVRADVEELVPIVEAGLDALDSDGEADDERGDGEDAASVRNRLVEYNVHEQVAIAREADEAAAAHVYGFVYDFHGAYEGPDGAAYLVNADGERDPEALRERVGPEHADRVATLL</sequence>
<keyword evidence="9" id="KW-1185">Reference proteome</keyword>
<dbReference type="SMART" id="SM00947">
    <property type="entry name" value="Pro_CA"/>
    <property type="match status" value="1"/>
</dbReference>
<protein>
    <recommendedName>
        <fullName evidence="2">carbonic anhydrase</fullName>
        <ecNumber evidence="2">4.2.1.1</ecNumber>
    </recommendedName>
</protein>
<reference evidence="8 9" key="1">
    <citation type="journal article" date="2015" name="Genome Announc.">
        <title>Draft genome sequence of a Halorubrum H3 strain isolated from the burlinskoye salt lake (Altai Krai, Russia).</title>
        <authorList>
            <person name="Rozanov A.S."/>
            <person name="Bryanskaya A.V."/>
            <person name="Malup T.K."/>
            <person name="Kotenko A.V."/>
            <person name="Peltek S.E."/>
        </authorList>
    </citation>
    <scope>NUCLEOTIDE SEQUENCE [LARGE SCALE GENOMIC DNA]</scope>
    <source>
        <strain evidence="8 9">H3</strain>
    </source>
</reference>
<feature type="binding site" evidence="7">
    <location>
        <position position="41"/>
    </location>
    <ligand>
        <name>Zn(2+)</name>
        <dbReference type="ChEBI" id="CHEBI:29105"/>
    </ligand>
</feature>
<gene>
    <name evidence="8" type="ORF">FK85_07755</name>
</gene>
<keyword evidence="4 7" id="KW-0862">Zinc</keyword>
<evidence type="ECO:0000256" key="1">
    <source>
        <dbReference type="ARBA" id="ARBA00006217"/>
    </source>
</evidence>
<evidence type="ECO:0000256" key="5">
    <source>
        <dbReference type="ARBA" id="ARBA00023239"/>
    </source>
</evidence>
<evidence type="ECO:0000256" key="3">
    <source>
        <dbReference type="ARBA" id="ARBA00022723"/>
    </source>
</evidence>
<dbReference type="PANTHER" id="PTHR11002">
    <property type="entry name" value="CARBONIC ANHYDRASE"/>
    <property type="match status" value="1"/>
</dbReference>
<comment type="catalytic activity">
    <reaction evidence="6">
        <text>hydrogencarbonate + H(+) = CO2 + H2O</text>
        <dbReference type="Rhea" id="RHEA:10748"/>
        <dbReference type="ChEBI" id="CHEBI:15377"/>
        <dbReference type="ChEBI" id="CHEBI:15378"/>
        <dbReference type="ChEBI" id="CHEBI:16526"/>
        <dbReference type="ChEBI" id="CHEBI:17544"/>
        <dbReference type="EC" id="4.2.1.1"/>
    </reaction>
</comment>
<dbReference type="Gene3D" id="3.40.1050.10">
    <property type="entry name" value="Carbonic anhydrase"/>
    <property type="match status" value="1"/>
</dbReference>
<dbReference type="EC" id="4.2.1.1" evidence="2"/>
<evidence type="ECO:0000313" key="8">
    <source>
        <dbReference type="EMBL" id="KDS90976.1"/>
    </source>
</evidence>
<name>A0A081EU88_9EURY</name>
<dbReference type="GO" id="GO:0008270">
    <property type="term" value="F:zinc ion binding"/>
    <property type="evidence" value="ECO:0007669"/>
    <property type="project" value="InterPro"/>
</dbReference>
<feature type="binding site" evidence="7">
    <location>
        <position position="104"/>
    </location>
    <ligand>
        <name>Zn(2+)</name>
        <dbReference type="ChEBI" id="CHEBI:29105"/>
    </ligand>
</feature>
<dbReference type="AlphaFoldDB" id="A0A081EU88"/>
<dbReference type="PANTHER" id="PTHR11002:SF76">
    <property type="entry name" value="CARBONIC ANHYDRASE"/>
    <property type="match status" value="1"/>
</dbReference>
<keyword evidence="5" id="KW-0456">Lyase</keyword>
<evidence type="ECO:0000256" key="4">
    <source>
        <dbReference type="ARBA" id="ARBA00022833"/>
    </source>
</evidence>
<accession>A0A081EU88</accession>
<comment type="similarity">
    <text evidence="1">Belongs to the beta-class carbonic anhydrase family.</text>
</comment>
<dbReference type="RefSeq" id="WP_050024974.1">
    <property type="nucleotide sequence ID" value="NZ_JNFH02000032.1"/>
</dbReference>
<dbReference type="InterPro" id="IPR036874">
    <property type="entry name" value="Carbonic_anhydrase_sf"/>
</dbReference>
<dbReference type="EMBL" id="JNFH02000032">
    <property type="protein sequence ID" value="KDS90976.1"/>
    <property type="molecule type" value="Genomic_DNA"/>
</dbReference>
<comment type="caution">
    <text evidence="8">The sequence shown here is derived from an EMBL/GenBank/DDBJ whole genome shotgun (WGS) entry which is preliminary data.</text>
</comment>
<evidence type="ECO:0000313" key="9">
    <source>
        <dbReference type="Proteomes" id="UP000053331"/>
    </source>
</evidence>
<dbReference type="SUPFAM" id="SSF53056">
    <property type="entry name" value="beta-carbonic anhydrase, cab"/>
    <property type="match status" value="1"/>
</dbReference>
<evidence type="ECO:0000256" key="7">
    <source>
        <dbReference type="PIRSR" id="PIRSR601765-2"/>
    </source>
</evidence>
<dbReference type="OrthoDB" id="24878at2157"/>
<dbReference type="GO" id="GO:0004089">
    <property type="term" value="F:carbonate dehydratase activity"/>
    <property type="evidence" value="ECO:0007669"/>
    <property type="project" value="UniProtKB-EC"/>
</dbReference>